<protein>
    <submittedName>
        <fullName evidence="1">Uncharacterized protein</fullName>
    </submittedName>
</protein>
<gene>
    <name evidence="1" type="ORF">SDC9_154052</name>
</gene>
<evidence type="ECO:0000313" key="1">
    <source>
        <dbReference type="EMBL" id="MPN06795.1"/>
    </source>
</evidence>
<comment type="caution">
    <text evidence="1">The sequence shown here is derived from an EMBL/GenBank/DDBJ whole genome shotgun (WGS) entry which is preliminary data.</text>
</comment>
<proteinExistence type="predicted"/>
<dbReference type="AlphaFoldDB" id="A0A645EXL8"/>
<sequence length="83" mass="9548">MNDPNDRSGTSGITVGSFNEYGINVGLGLPFWDYMWGRMSMLNIGFGYTRQQPNASHMIKQDMFKISINMNLNETWFLKSLFN</sequence>
<reference evidence="1" key="1">
    <citation type="submission" date="2019-08" db="EMBL/GenBank/DDBJ databases">
        <authorList>
            <person name="Kucharzyk K."/>
            <person name="Murdoch R.W."/>
            <person name="Higgins S."/>
            <person name="Loffler F."/>
        </authorList>
    </citation>
    <scope>NUCLEOTIDE SEQUENCE</scope>
</reference>
<organism evidence="1">
    <name type="scientific">bioreactor metagenome</name>
    <dbReference type="NCBI Taxonomy" id="1076179"/>
    <lineage>
        <taxon>unclassified sequences</taxon>
        <taxon>metagenomes</taxon>
        <taxon>ecological metagenomes</taxon>
    </lineage>
</organism>
<name>A0A645EXL8_9ZZZZ</name>
<dbReference type="EMBL" id="VSSQ01052734">
    <property type="protein sequence ID" value="MPN06795.1"/>
    <property type="molecule type" value="Genomic_DNA"/>
</dbReference>
<accession>A0A645EXL8</accession>